<keyword evidence="2" id="KW-0812">Transmembrane</keyword>
<name>A0A062UGS0_9PROT</name>
<evidence type="ECO:0000313" key="4">
    <source>
        <dbReference type="Proteomes" id="UP000027037"/>
    </source>
</evidence>
<feature type="compositionally biased region" description="Basic and acidic residues" evidence="1">
    <location>
        <begin position="262"/>
        <end position="287"/>
    </location>
</feature>
<keyword evidence="2" id="KW-0472">Membrane</keyword>
<dbReference type="eggNOG" id="ENOG5031KR1">
    <property type="taxonomic scope" value="Bacteria"/>
</dbReference>
<evidence type="ECO:0000256" key="1">
    <source>
        <dbReference type="SAM" id="MobiDB-lite"/>
    </source>
</evidence>
<accession>A0A062UGS0</accession>
<dbReference type="PATRIC" id="fig|1280946.3.peg.874"/>
<keyword evidence="4" id="KW-1185">Reference proteome</keyword>
<keyword evidence="2" id="KW-1133">Transmembrane helix</keyword>
<dbReference type="OrthoDB" id="7617765at2"/>
<feature type="region of interest" description="Disordered" evidence="1">
    <location>
        <begin position="238"/>
        <end position="287"/>
    </location>
</feature>
<comment type="caution">
    <text evidence="3">The sequence shown here is derived from an EMBL/GenBank/DDBJ whole genome shotgun (WGS) entry which is preliminary data.</text>
</comment>
<gene>
    <name evidence="3" type="ORF">HY29_10385</name>
</gene>
<evidence type="ECO:0008006" key="5">
    <source>
        <dbReference type="Google" id="ProtNLM"/>
    </source>
</evidence>
<dbReference type="Proteomes" id="UP000027037">
    <property type="component" value="Unassembled WGS sequence"/>
</dbReference>
<evidence type="ECO:0000313" key="3">
    <source>
        <dbReference type="EMBL" id="KCZ55764.1"/>
    </source>
</evidence>
<feature type="compositionally biased region" description="Basic and acidic residues" evidence="1">
    <location>
        <begin position="238"/>
        <end position="255"/>
    </location>
</feature>
<dbReference type="EMBL" id="AWFF01000027">
    <property type="protein sequence ID" value="KCZ55764.1"/>
    <property type="molecule type" value="Genomic_DNA"/>
</dbReference>
<dbReference type="AlphaFoldDB" id="A0A062UGS0"/>
<organism evidence="3 4">
    <name type="scientific">Hyphomonas beringensis</name>
    <dbReference type="NCBI Taxonomy" id="1280946"/>
    <lineage>
        <taxon>Bacteria</taxon>
        <taxon>Pseudomonadati</taxon>
        <taxon>Pseudomonadota</taxon>
        <taxon>Alphaproteobacteria</taxon>
        <taxon>Hyphomonadales</taxon>
        <taxon>Hyphomonadaceae</taxon>
        <taxon>Hyphomonas</taxon>
    </lineage>
</organism>
<dbReference type="RefSeq" id="WP_034793013.1">
    <property type="nucleotide sequence ID" value="NZ_AWFF01000027.1"/>
</dbReference>
<reference evidence="3 4" key="1">
    <citation type="journal article" date="2014" name="Antonie Van Leeuwenhoek">
        <title>Hyphomonas beringensis sp. nov. and Hyphomonas chukchiensis sp. nov., isolated from surface seawater of the Bering Sea and Chukchi Sea.</title>
        <authorList>
            <person name="Li C."/>
            <person name="Lai Q."/>
            <person name="Li G."/>
            <person name="Dong C."/>
            <person name="Wang J."/>
            <person name="Liao Y."/>
            <person name="Shao Z."/>
        </authorList>
    </citation>
    <scope>NUCLEOTIDE SEQUENCE [LARGE SCALE GENOMIC DNA]</scope>
    <source>
        <strain evidence="3 4">25B14_1</strain>
    </source>
</reference>
<sequence>MNPYQRFRSLPNLIAAVAILGAVVAFGPALRTLSADVMAGSGKVGLWAMLAGVCATLVILWGVMAEIVLPAILKLGGLRRLVLGSAYIEGSWIQAERGGPNGPRIAIVSLKPSRNGLLLSSTSLTRSGEVESGVQTEFYQLSWPHLEFKFRETLPADSGKQAEGIGEIQFDLTGGAPRRYSGCLQTLGADKRVKTEGIKLTSWRERRQLRSLDGRRDVLAKYWAAFYEGPIVTVARQEDGPRFGKSSAGREREEGGIVPRRRATDWRKSDTTPTADRIRDEISSSGD</sequence>
<feature type="transmembrane region" description="Helical" evidence="2">
    <location>
        <begin position="44"/>
        <end position="73"/>
    </location>
</feature>
<evidence type="ECO:0000256" key="2">
    <source>
        <dbReference type="SAM" id="Phobius"/>
    </source>
</evidence>
<protein>
    <recommendedName>
        <fullName evidence="5">SMODS-associating 2TM beta-strand rich effector domain-containing protein</fullName>
    </recommendedName>
</protein>
<proteinExistence type="predicted"/>